<dbReference type="InterPro" id="IPR057739">
    <property type="entry name" value="Glyco_hydro_29_N"/>
</dbReference>
<dbReference type="Pfam" id="PF01120">
    <property type="entry name" value="Alpha_L_fucos"/>
    <property type="match status" value="1"/>
</dbReference>
<name>A0ABV1G596_9FIRM</name>
<keyword evidence="6" id="KW-0326">Glycosidase</keyword>
<dbReference type="EMBL" id="JBBMFF010000166">
    <property type="protein sequence ID" value="MEQ2510556.1"/>
    <property type="molecule type" value="Genomic_DNA"/>
</dbReference>
<proteinExistence type="inferred from homology"/>
<reference evidence="8 9" key="1">
    <citation type="submission" date="2024-03" db="EMBL/GenBank/DDBJ databases">
        <title>Human intestinal bacterial collection.</title>
        <authorList>
            <person name="Pauvert C."/>
            <person name="Hitch T.C.A."/>
            <person name="Clavel T."/>
        </authorList>
    </citation>
    <scope>NUCLEOTIDE SEQUENCE [LARGE SCALE GENOMIC DNA]</scope>
    <source>
        <strain evidence="8 9">CLA-AA-H192</strain>
    </source>
</reference>
<evidence type="ECO:0000313" key="8">
    <source>
        <dbReference type="EMBL" id="MEQ2510556.1"/>
    </source>
</evidence>
<dbReference type="PANTHER" id="PTHR10030:SF37">
    <property type="entry name" value="ALPHA-L-FUCOSIDASE-RELATED"/>
    <property type="match status" value="1"/>
</dbReference>
<dbReference type="PRINTS" id="PR00741">
    <property type="entry name" value="GLHYDRLASE29"/>
</dbReference>
<dbReference type="InterPro" id="IPR016286">
    <property type="entry name" value="FUC_metazoa-typ"/>
</dbReference>
<evidence type="ECO:0000256" key="1">
    <source>
        <dbReference type="ARBA" id="ARBA00004071"/>
    </source>
</evidence>
<protein>
    <recommendedName>
        <fullName evidence="3">alpha-L-fucosidase</fullName>
        <ecNumber evidence="3">3.2.1.51</ecNumber>
    </recommendedName>
</protein>
<keyword evidence="9" id="KW-1185">Reference proteome</keyword>
<dbReference type="RefSeq" id="WP_349135233.1">
    <property type="nucleotide sequence ID" value="NZ_JBBMFF010000166.1"/>
</dbReference>
<feature type="domain" description="Glycoside hydrolase family 29 N-terminal" evidence="7">
    <location>
        <begin position="8"/>
        <end position="301"/>
    </location>
</feature>
<dbReference type="InterPro" id="IPR000933">
    <property type="entry name" value="Glyco_hydro_29"/>
</dbReference>
<comment type="caution">
    <text evidence="8">The sequence shown here is derived from an EMBL/GenBank/DDBJ whole genome shotgun (WGS) entry which is preliminary data.</text>
</comment>
<keyword evidence="5" id="KW-0378">Hydrolase</keyword>
<dbReference type="InterPro" id="IPR017853">
    <property type="entry name" value="GH"/>
</dbReference>
<comment type="similarity">
    <text evidence="2">Belongs to the glycosyl hydrolase 29 family.</text>
</comment>
<comment type="function">
    <text evidence="1">Alpha-L-fucosidase is responsible for hydrolyzing the alpha-1,6-linked fucose joined to the reducing-end N-acetylglucosamine of the carbohydrate moieties of glycoproteins.</text>
</comment>
<dbReference type="PANTHER" id="PTHR10030">
    <property type="entry name" value="ALPHA-L-FUCOSIDASE"/>
    <property type="match status" value="1"/>
</dbReference>
<evidence type="ECO:0000259" key="7">
    <source>
        <dbReference type="Pfam" id="PF01120"/>
    </source>
</evidence>
<evidence type="ECO:0000256" key="4">
    <source>
        <dbReference type="ARBA" id="ARBA00022729"/>
    </source>
</evidence>
<evidence type="ECO:0000256" key="3">
    <source>
        <dbReference type="ARBA" id="ARBA00012662"/>
    </source>
</evidence>
<dbReference type="Proteomes" id="UP001491552">
    <property type="component" value="Unassembled WGS sequence"/>
</dbReference>
<evidence type="ECO:0000256" key="6">
    <source>
        <dbReference type="ARBA" id="ARBA00023295"/>
    </source>
</evidence>
<dbReference type="SMART" id="SM00812">
    <property type="entry name" value="Alpha_L_fucos"/>
    <property type="match status" value="1"/>
</dbReference>
<evidence type="ECO:0000256" key="5">
    <source>
        <dbReference type="ARBA" id="ARBA00022801"/>
    </source>
</evidence>
<evidence type="ECO:0000256" key="2">
    <source>
        <dbReference type="ARBA" id="ARBA00007951"/>
    </source>
</evidence>
<dbReference type="EC" id="3.2.1.51" evidence="3"/>
<organism evidence="8 9">
    <name type="scientific">Faecousia intestinalis</name>
    <dbReference type="NCBI Taxonomy" id="3133167"/>
    <lineage>
        <taxon>Bacteria</taxon>
        <taxon>Bacillati</taxon>
        <taxon>Bacillota</taxon>
        <taxon>Clostridia</taxon>
        <taxon>Eubacteriales</taxon>
        <taxon>Oscillospiraceae</taxon>
        <taxon>Faecousia</taxon>
    </lineage>
</organism>
<gene>
    <name evidence="8" type="ORF">WMO66_04710</name>
</gene>
<keyword evidence="4" id="KW-0732">Signal</keyword>
<sequence length="319" mass="35550">MDHLCALQRDFINLRLGTFIHWNSAAVQFHANPDIIDWEFDLENGGEPRRYPFPESDWAPRAPDCDRWAQIAKSAGCRFAVLTAKHHEGFALWPSEFGNHSVAQATVRTDIVAEFLRAFRAAGLQAGLYFSVLDLTAGIGRRSFPPAQRELVLGQITELLTNYGEIPYLIIDGWNAPWGGPSYRELPFEEVDALVKRLQPNCLLMNIGCTEGISGTDVVFFENGAGQELTPGFAGPGALCQKLTRTWFYRDDEKEPKSADWALGLMEQCFASHANFMLNLSPDPDGRIPAPLAERFAEIGARVSFPAPLTELPAGWLRR</sequence>
<evidence type="ECO:0000313" key="9">
    <source>
        <dbReference type="Proteomes" id="UP001491552"/>
    </source>
</evidence>
<accession>A0ABV1G596</accession>
<dbReference type="SUPFAM" id="SSF51445">
    <property type="entry name" value="(Trans)glycosidases"/>
    <property type="match status" value="1"/>
</dbReference>
<dbReference type="Gene3D" id="3.20.20.80">
    <property type="entry name" value="Glycosidases"/>
    <property type="match status" value="1"/>
</dbReference>